<gene>
    <name evidence="1" type="ORF">F2Q70_00028642</name>
</gene>
<dbReference type="EMBL" id="QGKY02000094">
    <property type="protein sequence ID" value="KAF2603422.1"/>
    <property type="molecule type" value="Genomic_DNA"/>
</dbReference>
<comment type="caution">
    <text evidence="1">The sequence shown here is derived from an EMBL/GenBank/DDBJ whole genome shotgun (WGS) entry which is preliminary data.</text>
</comment>
<evidence type="ECO:0000313" key="1">
    <source>
        <dbReference type="EMBL" id="KAF2603422.1"/>
    </source>
</evidence>
<organism evidence="1">
    <name type="scientific">Brassica cretica</name>
    <name type="common">Mustard</name>
    <dbReference type="NCBI Taxonomy" id="69181"/>
    <lineage>
        <taxon>Eukaryota</taxon>
        <taxon>Viridiplantae</taxon>
        <taxon>Streptophyta</taxon>
        <taxon>Embryophyta</taxon>
        <taxon>Tracheophyta</taxon>
        <taxon>Spermatophyta</taxon>
        <taxon>Magnoliopsida</taxon>
        <taxon>eudicotyledons</taxon>
        <taxon>Gunneridae</taxon>
        <taxon>Pentapetalae</taxon>
        <taxon>rosids</taxon>
        <taxon>malvids</taxon>
        <taxon>Brassicales</taxon>
        <taxon>Brassicaceae</taxon>
        <taxon>Brassiceae</taxon>
        <taxon>Brassica</taxon>
    </lineage>
</organism>
<dbReference type="AlphaFoldDB" id="A0A8S9LAX6"/>
<reference evidence="1" key="1">
    <citation type="submission" date="2019-12" db="EMBL/GenBank/DDBJ databases">
        <title>Genome sequencing and annotation of Brassica cretica.</title>
        <authorList>
            <person name="Studholme D.J."/>
            <person name="Sarris P.F."/>
        </authorList>
    </citation>
    <scope>NUCLEOTIDE SEQUENCE</scope>
    <source>
        <strain evidence="1">PFS-102/07</strain>
        <tissue evidence="1">Leaf</tissue>
    </source>
</reference>
<name>A0A8S9LAX6_BRACR</name>
<accession>A0A8S9LAX6</accession>
<sequence length="105" mass="11562">MLAILTASSAKYCVSSRGSTIRTTLRLLVSLLFDSLFSAAIAVAIGSPEVRVVASSTLLRRFNRPALPLQRFFAESIDSSHRRFSPDSDLNENSLAISLYKRRDA</sequence>
<proteinExistence type="predicted"/>
<protein>
    <submittedName>
        <fullName evidence="1">Uncharacterized protein</fullName>
    </submittedName>
</protein>